<evidence type="ECO:0000256" key="9">
    <source>
        <dbReference type="ARBA" id="ARBA00029627"/>
    </source>
</evidence>
<dbReference type="PANTHER" id="PTHR15444:SF4">
    <property type="entry name" value="SECRETED PHOSPHOPROTEIN 24"/>
    <property type="match status" value="1"/>
</dbReference>
<evidence type="ECO:0000256" key="8">
    <source>
        <dbReference type="ARBA" id="ARBA00023157"/>
    </source>
</evidence>
<evidence type="ECO:0000256" key="2">
    <source>
        <dbReference type="ARBA" id="ARBA00004613"/>
    </source>
</evidence>
<evidence type="ECO:0000313" key="10">
    <source>
        <dbReference type="Ensembl" id="ENSMMOP00000007903.1"/>
    </source>
</evidence>
<sequence>EVNREGELFALTPAEMKLYVLLLTLLHSLGSSGEGIRASLAQVNSVYNSHLYRVTRGSVSRVIPLGPNSVELLLKFGIKETVCVKTSTQDPQTCAFRPGFFVPSSSCFSRVQLSPTSQQVISLRCSRDESSSSESSEEVRIVVLSDFPLYPPLS</sequence>
<accession>A0A3Q3W1S6</accession>
<dbReference type="OMA" id="DVDVECH"/>
<evidence type="ECO:0000256" key="5">
    <source>
        <dbReference type="ARBA" id="ARBA00022525"/>
    </source>
</evidence>
<evidence type="ECO:0000256" key="4">
    <source>
        <dbReference type="ARBA" id="ARBA00020365"/>
    </source>
</evidence>
<keyword evidence="11" id="KW-1185">Reference proteome</keyword>
<dbReference type="GO" id="GO:0005576">
    <property type="term" value="C:extracellular region"/>
    <property type="evidence" value="ECO:0007669"/>
    <property type="project" value="UniProtKB-SubCell"/>
</dbReference>
<comment type="function">
    <text evidence="1">Could coordinate an aspect of bone turnover.</text>
</comment>
<evidence type="ECO:0000256" key="7">
    <source>
        <dbReference type="ARBA" id="ARBA00022729"/>
    </source>
</evidence>
<reference evidence="10" key="1">
    <citation type="submission" date="2025-08" db="UniProtKB">
        <authorList>
            <consortium name="Ensembl"/>
        </authorList>
    </citation>
    <scope>IDENTIFICATION</scope>
</reference>
<keyword evidence="8" id="KW-1015">Disulfide bond</keyword>
<dbReference type="SUPFAM" id="SSF54403">
    <property type="entry name" value="Cystatin/monellin"/>
    <property type="match status" value="1"/>
</dbReference>
<protein>
    <recommendedName>
        <fullName evidence="4">Secreted phosphoprotein 24</fullName>
    </recommendedName>
    <alternativeName>
        <fullName evidence="9">Secreted phosphoprotein 2</fullName>
    </alternativeName>
</protein>
<organism evidence="10 11">
    <name type="scientific">Mola mola</name>
    <name type="common">Ocean sunfish</name>
    <name type="synonym">Tetraodon mola</name>
    <dbReference type="NCBI Taxonomy" id="94237"/>
    <lineage>
        <taxon>Eukaryota</taxon>
        <taxon>Metazoa</taxon>
        <taxon>Chordata</taxon>
        <taxon>Craniata</taxon>
        <taxon>Vertebrata</taxon>
        <taxon>Euteleostomi</taxon>
        <taxon>Actinopterygii</taxon>
        <taxon>Neopterygii</taxon>
        <taxon>Teleostei</taxon>
        <taxon>Neoteleostei</taxon>
        <taxon>Acanthomorphata</taxon>
        <taxon>Eupercaria</taxon>
        <taxon>Tetraodontiformes</taxon>
        <taxon>Molidae</taxon>
        <taxon>Mola</taxon>
    </lineage>
</organism>
<keyword evidence="7" id="KW-0732">Signal</keyword>
<dbReference type="GO" id="GO:0046849">
    <property type="term" value="P:bone remodeling"/>
    <property type="evidence" value="ECO:0007669"/>
    <property type="project" value="InterPro"/>
</dbReference>
<dbReference type="Gene3D" id="3.10.450.10">
    <property type="match status" value="1"/>
</dbReference>
<comment type="similarity">
    <text evidence="3">Belongs to the SPP2 family.</text>
</comment>
<dbReference type="Ensembl" id="ENSMMOT00000008050.1">
    <property type="protein sequence ID" value="ENSMMOP00000007903.1"/>
    <property type="gene ID" value="ENSMMOG00000006141.1"/>
</dbReference>
<keyword evidence="5" id="KW-0964">Secreted</keyword>
<dbReference type="InterPro" id="IPR046350">
    <property type="entry name" value="Cystatin_sf"/>
</dbReference>
<proteinExistence type="inferred from homology"/>
<dbReference type="Pfam" id="PF07448">
    <property type="entry name" value="Spp-24"/>
    <property type="match status" value="1"/>
</dbReference>
<dbReference type="Proteomes" id="UP000261620">
    <property type="component" value="Unplaced"/>
</dbReference>
<dbReference type="InterPro" id="IPR010892">
    <property type="entry name" value="Spp-24"/>
</dbReference>
<comment type="subcellular location">
    <subcellularLocation>
        <location evidence="2">Secreted</location>
    </subcellularLocation>
</comment>
<dbReference type="PANTHER" id="PTHR15444">
    <property type="entry name" value="SECRETED PHOSPHOPROTEIN 24"/>
    <property type="match status" value="1"/>
</dbReference>
<evidence type="ECO:0000256" key="3">
    <source>
        <dbReference type="ARBA" id="ARBA00008576"/>
    </source>
</evidence>
<dbReference type="AlphaFoldDB" id="A0A3Q3W1S6"/>
<dbReference type="STRING" id="94237.ENSMMOP00000007903"/>
<reference evidence="10" key="2">
    <citation type="submission" date="2025-09" db="UniProtKB">
        <authorList>
            <consortium name="Ensembl"/>
        </authorList>
    </citation>
    <scope>IDENTIFICATION</scope>
</reference>
<evidence type="ECO:0000313" key="11">
    <source>
        <dbReference type="Proteomes" id="UP000261620"/>
    </source>
</evidence>
<evidence type="ECO:0000256" key="6">
    <source>
        <dbReference type="ARBA" id="ARBA00022553"/>
    </source>
</evidence>
<keyword evidence="6" id="KW-0597">Phosphoprotein</keyword>
<evidence type="ECO:0000256" key="1">
    <source>
        <dbReference type="ARBA" id="ARBA00002371"/>
    </source>
</evidence>
<name>A0A3Q3W1S6_MOLML</name>